<protein>
    <submittedName>
        <fullName evidence="1">Uncharacterized protein</fullName>
    </submittedName>
</protein>
<dbReference type="EMBL" id="KK107106">
    <property type="protein sequence ID" value="EZA59426.1"/>
    <property type="molecule type" value="Genomic_DNA"/>
</dbReference>
<keyword evidence="2" id="KW-1185">Reference proteome</keyword>
<evidence type="ECO:0000313" key="2">
    <source>
        <dbReference type="Proteomes" id="UP000053097"/>
    </source>
</evidence>
<evidence type="ECO:0000313" key="1">
    <source>
        <dbReference type="EMBL" id="EZA59426.1"/>
    </source>
</evidence>
<gene>
    <name evidence="1" type="ORF">X777_00462</name>
</gene>
<proteinExistence type="predicted"/>
<dbReference type="AlphaFoldDB" id="A0A026WUT7"/>
<name>A0A026WUT7_OOCBI</name>
<reference evidence="1 2" key="1">
    <citation type="journal article" date="2014" name="Curr. Biol.">
        <title>The genome of the clonal raider ant Cerapachys biroi.</title>
        <authorList>
            <person name="Oxley P.R."/>
            <person name="Ji L."/>
            <person name="Fetter-Pruneda I."/>
            <person name="McKenzie S.K."/>
            <person name="Li C."/>
            <person name="Hu H."/>
            <person name="Zhang G."/>
            <person name="Kronauer D.J."/>
        </authorList>
    </citation>
    <scope>NUCLEOTIDE SEQUENCE [LARGE SCALE GENOMIC DNA]</scope>
</reference>
<organism evidence="1 2">
    <name type="scientific">Ooceraea biroi</name>
    <name type="common">Clonal raider ant</name>
    <name type="synonym">Cerapachys biroi</name>
    <dbReference type="NCBI Taxonomy" id="2015173"/>
    <lineage>
        <taxon>Eukaryota</taxon>
        <taxon>Metazoa</taxon>
        <taxon>Ecdysozoa</taxon>
        <taxon>Arthropoda</taxon>
        <taxon>Hexapoda</taxon>
        <taxon>Insecta</taxon>
        <taxon>Pterygota</taxon>
        <taxon>Neoptera</taxon>
        <taxon>Endopterygota</taxon>
        <taxon>Hymenoptera</taxon>
        <taxon>Apocrita</taxon>
        <taxon>Aculeata</taxon>
        <taxon>Formicoidea</taxon>
        <taxon>Formicidae</taxon>
        <taxon>Dorylinae</taxon>
        <taxon>Ooceraea</taxon>
    </lineage>
</organism>
<accession>A0A026WUT7</accession>
<sequence>MLLFPMENHQKALIWEQQKERRIEIKKDFGENEPASLSKYSSGNSVMPTLGSISIANKLSKPFTFVGTLLNF</sequence>
<dbReference type="Proteomes" id="UP000053097">
    <property type="component" value="Unassembled WGS sequence"/>
</dbReference>